<sequence>MRQRLRYVFPIIIAAGAAAGALAPVAVADTTLINPTLPTCVDTGGSTVIGGQNTECATPGNVELNSTPEVPEDFAYPWGDEFYGPALIFGGPGPVNNGGGGGHGGGGR</sequence>
<proteinExistence type="predicted"/>
<keyword evidence="3" id="KW-1185">Reference proteome</keyword>
<evidence type="ECO:0000256" key="1">
    <source>
        <dbReference type="SAM" id="SignalP"/>
    </source>
</evidence>
<comment type="caution">
    <text evidence="2">The sequence shown here is derived from an EMBL/GenBank/DDBJ whole genome shotgun (WGS) entry which is preliminary data.</text>
</comment>
<feature type="chain" id="PRO_5013343818" description="Intersectin-EH binding protein Ibp1" evidence="1">
    <location>
        <begin position="29"/>
        <end position="108"/>
    </location>
</feature>
<organism evidence="2 3">
    <name type="scientific">Mycolicibacterium rhodesiae</name>
    <name type="common">Mycobacterium rhodesiae</name>
    <dbReference type="NCBI Taxonomy" id="36814"/>
    <lineage>
        <taxon>Bacteria</taxon>
        <taxon>Bacillati</taxon>
        <taxon>Actinomycetota</taxon>
        <taxon>Actinomycetes</taxon>
        <taxon>Mycobacteriales</taxon>
        <taxon>Mycobacteriaceae</taxon>
        <taxon>Mycolicibacterium</taxon>
    </lineage>
</organism>
<evidence type="ECO:0008006" key="4">
    <source>
        <dbReference type="Google" id="ProtNLM"/>
    </source>
</evidence>
<protein>
    <recommendedName>
        <fullName evidence="4">Intersectin-EH binding protein Ibp1</fullName>
    </recommendedName>
</protein>
<feature type="signal peptide" evidence="1">
    <location>
        <begin position="1"/>
        <end position="28"/>
    </location>
</feature>
<dbReference type="RefSeq" id="WP_083118837.1">
    <property type="nucleotide sequence ID" value="NZ_JACKUO010000028.1"/>
</dbReference>
<keyword evidence="1" id="KW-0732">Signal</keyword>
<dbReference type="AlphaFoldDB" id="A0A1X0IYJ3"/>
<dbReference type="EMBL" id="MVIH01000004">
    <property type="protein sequence ID" value="ORB54137.1"/>
    <property type="molecule type" value="Genomic_DNA"/>
</dbReference>
<dbReference type="Proteomes" id="UP000192534">
    <property type="component" value="Unassembled WGS sequence"/>
</dbReference>
<reference evidence="2 3" key="1">
    <citation type="submission" date="2016-12" db="EMBL/GenBank/DDBJ databases">
        <title>The new phylogeny of genus Mycobacterium.</title>
        <authorList>
            <person name="Tortoli E."/>
            <person name="Trovato A."/>
            <person name="Cirillo D.M."/>
        </authorList>
    </citation>
    <scope>NUCLEOTIDE SEQUENCE [LARGE SCALE GENOMIC DNA]</scope>
    <source>
        <strain evidence="2 3">DSM 44223</strain>
    </source>
</reference>
<evidence type="ECO:0000313" key="3">
    <source>
        <dbReference type="Proteomes" id="UP000192534"/>
    </source>
</evidence>
<evidence type="ECO:0000313" key="2">
    <source>
        <dbReference type="EMBL" id="ORB54137.1"/>
    </source>
</evidence>
<gene>
    <name evidence="2" type="ORF">BST42_10090</name>
</gene>
<accession>A0A1X0IYJ3</accession>
<name>A0A1X0IYJ3_MYCRH</name>